<dbReference type="InterPro" id="IPR028098">
    <property type="entry name" value="Glyco_trans_4-like_N"/>
</dbReference>
<evidence type="ECO:0000313" key="5">
    <source>
        <dbReference type="EMBL" id="MCQ4793966.1"/>
    </source>
</evidence>
<proteinExistence type="predicted"/>
<dbReference type="Gene3D" id="3.40.50.2000">
    <property type="entry name" value="Glycogen Phosphorylase B"/>
    <property type="match status" value="2"/>
</dbReference>
<dbReference type="InterPro" id="IPR050194">
    <property type="entry name" value="Glycosyltransferase_grp1"/>
</dbReference>
<dbReference type="PANTHER" id="PTHR45947">
    <property type="entry name" value="SULFOQUINOVOSYL TRANSFERASE SQD2"/>
    <property type="match status" value="1"/>
</dbReference>
<keyword evidence="2" id="KW-0808">Transferase</keyword>
<evidence type="ECO:0000259" key="4">
    <source>
        <dbReference type="Pfam" id="PF13439"/>
    </source>
</evidence>
<dbReference type="Pfam" id="PF13439">
    <property type="entry name" value="Glyco_transf_4"/>
    <property type="match status" value="1"/>
</dbReference>
<accession>A0AAW5K1W2</accession>
<dbReference type="CDD" id="cd03812">
    <property type="entry name" value="GT4_CapH-like"/>
    <property type="match status" value="1"/>
</dbReference>
<dbReference type="Pfam" id="PF00534">
    <property type="entry name" value="Glycos_transf_1"/>
    <property type="match status" value="1"/>
</dbReference>
<evidence type="ECO:0000259" key="3">
    <source>
        <dbReference type="Pfam" id="PF00534"/>
    </source>
</evidence>
<evidence type="ECO:0000313" key="6">
    <source>
        <dbReference type="Proteomes" id="UP001206013"/>
    </source>
</evidence>
<dbReference type="Proteomes" id="UP001206013">
    <property type="component" value="Unassembled WGS sequence"/>
</dbReference>
<name>A0AAW5K1W2_BIFAD</name>
<dbReference type="SUPFAM" id="SSF53756">
    <property type="entry name" value="UDP-Glycosyltransferase/glycogen phosphorylase"/>
    <property type="match status" value="1"/>
</dbReference>
<feature type="domain" description="Glycosyl transferase family 1" evidence="3">
    <location>
        <begin position="194"/>
        <end position="310"/>
    </location>
</feature>
<dbReference type="PANTHER" id="PTHR45947:SF14">
    <property type="entry name" value="SLL1723 PROTEIN"/>
    <property type="match status" value="1"/>
</dbReference>
<sequence length="379" mass="42986">MNSTPKRILHITEMLSAAGIESFIMNVYRNIDRSKIQFDFLVLRDQKEFYDDEIASLGGKKYCIHSDIENTLLRVLEESHQIKVFLKKHHYDIVHVHYTTPLRAFYLKAAKEAGVPVRIYHSHSAAVSGKSKLKLAIYKYCQTLIDKYATDCFACSEAAAEWVFSKKILNENRVQIVHNGIDINRFLFNNSIREKIRTQLSLGNSFTIINTGRFTEQKNQSFILDIVDVLKKDRHDVKLLLLGDGPLKGLYKSKVRQLGLSDIVLFLGVKPNVQDYLSAADCYLMPSLYEGLPVAGIEAECSGLPCFFSDDITEEVRLSDQAHFLPLSLGEKGWASEVMKYDFGESRLKMADSVKNAGYDIQDVAKSMGAFYLLKAQGR</sequence>
<dbReference type="EMBL" id="JANFYM010000024">
    <property type="protein sequence ID" value="MCQ4793966.1"/>
    <property type="molecule type" value="Genomic_DNA"/>
</dbReference>
<reference evidence="5" key="1">
    <citation type="submission" date="2022-06" db="EMBL/GenBank/DDBJ databases">
        <title>Isolation of gut microbiota from human fecal samples.</title>
        <authorList>
            <person name="Pamer E.G."/>
            <person name="Barat B."/>
            <person name="Waligurski E."/>
            <person name="Medina S."/>
            <person name="Paddock L."/>
            <person name="Mostad J."/>
        </authorList>
    </citation>
    <scope>NUCLEOTIDE SEQUENCE</scope>
    <source>
        <strain evidence="5">SL.1.01</strain>
    </source>
</reference>
<feature type="domain" description="Glycosyltransferase subfamily 4-like N-terminal" evidence="4">
    <location>
        <begin position="19"/>
        <end position="185"/>
    </location>
</feature>
<dbReference type="RefSeq" id="WP_003809751.1">
    <property type="nucleotide sequence ID" value="NZ_AP031418.1"/>
</dbReference>
<protein>
    <submittedName>
        <fullName evidence="5">Glycosyltransferase family 1 protein</fullName>
    </submittedName>
</protein>
<dbReference type="InterPro" id="IPR001296">
    <property type="entry name" value="Glyco_trans_1"/>
</dbReference>
<keyword evidence="1" id="KW-0328">Glycosyltransferase</keyword>
<evidence type="ECO:0000256" key="2">
    <source>
        <dbReference type="ARBA" id="ARBA00022679"/>
    </source>
</evidence>
<dbReference type="GO" id="GO:1901137">
    <property type="term" value="P:carbohydrate derivative biosynthetic process"/>
    <property type="evidence" value="ECO:0007669"/>
    <property type="project" value="UniProtKB-ARBA"/>
</dbReference>
<dbReference type="AlphaFoldDB" id="A0AAW5K1W2"/>
<comment type="caution">
    <text evidence="5">The sequence shown here is derived from an EMBL/GenBank/DDBJ whole genome shotgun (WGS) entry which is preliminary data.</text>
</comment>
<evidence type="ECO:0000256" key="1">
    <source>
        <dbReference type="ARBA" id="ARBA00022676"/>
    </source>
</evidence>
<organism evidence="5 6">
    <name type="scientific">Bifidobacterium adolescentis</name>
    <dbReference type="NCBI Taxonomy" id="1680"/>
    <lineage>
        <taxon>Bacteria</taxon>
        <taxon>Bacillati</taxon>
        <taxon>Actinomycetota</taxon>
        <taxon>Actinomycetes</taxon>
        <taxon>Bifidobacteriales</taxon>
        <taxon>Bifidobacteriaceae</taxon>
        <taxon>Bifidobacterium</taxon>
    </lineage>
</organism>
<gene>
    <name evidence="5" type="ORF">NE692_10980</name>
</gene>
<dbReference type="GO" id="GO:0016757">
    <property type="term" value="F:glycosyltransferase activity"/>
    <property type="evidence" value="ECO:0007669"/>
    <property type="project" value="UniProtKB-KW"/>
</dbReference>